<feature type="chain" id="PRO_5013347133" evidence="2">
    <location>
        <begin position="22"/>
        <end position="331"/>
    </location>
</feature>
<reference evidence="3" key="1">
    <citation type="submission" date="2016-04" db="EMBL/GenBank/DDBJ databases">
        <authorList>
            <person name="Evans L.H."/>
            <person name="Alamgir A."/>
            <person name="Owens N."/>
            <person name="Weber N.D."/>
            <person name="Virtaneva K."/>
            <person name="Barbian K."/>
            <person name="Babar A."/>
            <person name="Rosenke K."/>
        </authorList>
    </citation>
    <scope>NUCLEOTIDE SEQUENCE</scope>
    <source>
        <strain evidence="3">86</strain>
    </source>
</reference>
<dbReference type="AlphaFoldDB" id="A0A212JZN5"/>
<organism evidence="3">
    <name type="scientific">uncultured delta proteobacterium</name>
    <dbReference type="NCBI Taxonomy" id="34034"/>
    <lineage>
        <taxon>Bacteria</taxon>
        <taxon>Deltaproteobacteria</taxon>
        <taxon>environmental samples</taxon>
    </lineage>
</organism>
<sequence>MMPRIAASFAAVLFWFSLCPAASSAAATDPDYPPQWPDVNITVTLPFPQGSETDALFSLIREGFVAKTGKDAKVRYVPGRAGADAWARVVDDAPDGSVLTLVLFPDAYLRSTQPDSGVFLNTLAVCNVIAYIPCVLWTIEQNPFKTVQDVADAAADKGGAFMVAGSGRYSASQLAARALDREMGVRTTYVPYTGTVTAAGAVVNGQASVFWGYSARVAAPGLKNAKLRPLAVASGKRVPSLPDVPAFQELGMRVNEGVYIGVAVPADTPKITREEISEFFSAFAKTPEFRTKAVESGFSPLDIGMDSVSLFFTEMKAAAERKAESVSLGEQ</sequence>
<dbReference type="Pfam" id="PF03401">
    <property type="entry name" value="TctC"/>
    <property type="match status" value="1"/>
</dbReference>
<feature type="signal peptide" evidence="2">
    <location>
        <begin position="1"/>
        <end position="21"/>
    </location>
</feature>
<protein>
    <submittedName>
        <fullName evidence="3">Putative TRAP-T family transporter, periplasmic binding protein</fullName>
    </submittedName>
</protein>
<dbReference type="InterPro" id="IPR005064">
    <property type="entry name" value="BUG"/>
</dbReference>
<evidence type="ECO:0000256" key="1">
    <source>
        <dbReference type="ARBA" id="ARBA00006987"/>
    </source>
</evidence>
<dbReference type="SUPFAM" id="SSF53850">
    <property type="entry name" value="Periplasmic binding protein-like II"/>
    <property type="match status" value="1"/>
</dbReference>
<dbReference type="PANTHER" id="PTHR42928">
    <property type="entry name" value="TRICARBOXYLATE-BINDING PROTEIN"/>
    <property type="match status" value="1"/>
</dbReference>
<evidence type="ECO:0000313" key="3">
    <source>
        <dbReference type="EMBL" id="SBW04838.1"/>
    </source>
</evidence>
<dbReference type="EMBL" id="FLUQ01000002">
    <property type="protein sequence ID" value="SBW04838.1"/>
    <property type="molecule type" value="Genomic_DNA"/>
</dbReference>
<dbReference type="Gene3D" id="3.40.190.150">
    <property type="entry name" value="Bordetella uptake gene, domain 1"/>
    <property type="match status" value="1"/>
</dbReference>
<accession>A0A212JZN5</accession>
<gene>
    <name evidence="3" type="ORF">KL86DPRO_20383</name>
</gene>
<keyword evidence="2" id="KW-0732">Signal</keyword>
<proteinExistence type="inferred from homology"/>
<evidence type="ECO:0000256" key="2">
    <source>
        <dbReference type="SAM" id="SignalP"/>
    </source>
</evidence>
<dbReference type="PANTHER" id="PTHR42928:SF5">
    <property type="entry name" value="BLR1237 PROTEIN"/>
    <property type="match status" value="1"/>
</dbReference>
<name>A0A212JZN5_9DELT</name>
<dbReference type="Gene3D" id="3.40.190.10">
    <property type="entry name" value="Periplasmic binding protein-like II"/>
    <property type="match status" value="1"/>
</dbReference>
<dbReference type="InterPro" id="IPR042100">
    <property type="entry name" value="Bug_dom1"/>
</dbReference>
<comment type="similarity">
    <text evidence="1">Belongs to the UPF0065 (bug) family.</text>
</comment>